<protein>
    <recommendedName>
        <fullName evidence="8">MADS-box domain-containing protein</fullName>
    </recommendedName>
</protein>
<keyword evidence="2" id="KW-0805">Transcription regulation</keyword>
<keyword evidence="4" id="KW-0804">Transcription</keyword>
<dbReference type="Pfam" id="PF00319">
    <property type="entry name" value="SRF-TF"/>
    <property type="match status" value="1"/>
</dbReference>
<dbReference type="PRINTS" id="PR00404">
    <property type="entry name" value="MADSDOMAIN"/>
</dbReference>
<comment type="subcellular location">
    <subcellularLocation>
        <location evidence="1">Nucleus</location>
    </subcellularLocation>
</comment>
<dbReference type="Proteomes" id="UP001187192">
    <property type="component" value="Unassembled WGS sequence"/>
</dbReference>
<keyword evidence="10" id="KW-1185">Reference proteome</keyword>
<evidence type="ECO:0000256" key="1">
    <source>
        <dbReference type="ARBA" id="ARBA00004123"/>
    </source>
</evidence>
<keyword evidence="3" id="KW-0238">DNA-binding</keyword>
<dbReference type="Pfam" id="PF01486">
    <property type="entry name" value="K-box"/>
    <property type="match status" value="1"/>
</dbReference>
<accession>A0AA88AML1</accession>
<dbReference type="SUPFAM" id="SSF55455">
    <property type="entry name" value="SRF-like"/>
    <property type="match status" value="1"/>
</dbReference>
<dbReference type="InterPro" id="IPR002487">
    <property type="entry name" value="TF_Kbox"/>
</dbReference>
<feature type="domain" description="MADS-box" evidence="8">
    <location>
        <begin position="1"/>
        <end position="61"/>
    </location>
</feature>
<evidence type="ECO:0000256" key="2">
    <source>
        <dbReference type="ARBA" id="ARBA00023015"/>
    </source>
</evidence>
<feature type="region of interest" description="Disordered" evidence="7">
    <location>
        <begin position="61"/>
        <end position="95"/>
    </location>
</feature>
<dbReference type="AlphaFoldDB" id="A0AA88AML1"/>
<dbReference type="PROSITE" id="PS00350">
    <property type="entry name" value="MADS_BOX_1"/>
    <property type="match status" value="1"/>
</dbReference>
<feature type="compositionally biased region" description="Polar residues" evidence="7">
    <location>
        <begin position="61"/>
        <end position="72"/>
    </location>
</feature>
<dbReference type="Gene3D" id="3.40.1810.10">
    <property type="entry name" value="Transcription factor, MADS-box"/>
    <property type="match status" value="1"/>
</dbReference>
<keyword evidence="6" id="KW-0175">Coiled coil</keyword>
<evidence type="ECO:0000256" key="4">
    <source>
        <dbReference type="ARBA" id="ARBA00023163"/>
    </source>
</evidence>
<name>A0AA88AML1_FICCA</name>
<dbReference type="GO" id="GO:0003700">
    <property type="term" value="F:DNA-binding transcription factor activity"/>
    <property type="evidence" value="ECO:0007669"/>
    <property type="project" value="InterPro"/>
</dbReference>
<comment type="caution">
    <text evidence="9">The sequence shown here is derived from an EMBL/GenBank/DDBJ whole genome shotgun (WGS) entry which is preliminary data.</text>
</comment>
<evidence type="ECO:0000256" key="6">
    <source>
        <dbReference type="SAM" id="Coils"/>
    </source>
</evidence>
<evidence type="ECO:0000313" key="9">
    <source>
        <dbReference type="EMBL" id="GMN55370.1"/>
    </source>
</evidence>
<dbReference type="PROSITE" id="PS50066">
    <property type="entry name" value="MADS_BOX_2"/>
    <property type="match status" value="1"/>
</dbReference>
<feature type="compositionally biased region" description="Polar residues" evidence="7">
    <location>
        <begin position="231"/>
        <end position="245"/>
    </location>
</feature>
<feature type="compositionally biased region" description="Acidic residues" evidence="7">
    <location>
        <begin position="74"/>
        <end position="83"/>
    </location>
</feature>
<dbReference type="InterPro" id="IPR002100">
    <property type="entry name" value="TF_MADSbox"/>
</dbReference>
<proteinExistence type="predicted"/>
<evidence type="ECO:0000313" key="10">
    <source>
        <dbReference type="Proteomes" id="UP001187192"/>
    </source>
</evidence>
<dbReference type="EMBL" id="BTGU01000057">
    <property type="protein sequence ID" value="GMN55370.1"/>
    <property type="molecule type" value="Genomic_DNA"/>
</dbReference>
<dbReference type="GO" id="GO:0005634">
    <property type="term" value="C:nucleus"/>
    <property type="evidence" value="ECO:0007669"/>
    <property type="project" value="UniProtKB-SubCell"/>
</dbReference>
<dbReference type="InterPro" id="IPR036879">
    <property type="entry name" value="TF_MADSbox_sf"/>
</dbReference>
<feature type="compositionally biased region" description="Polar residues" evidence="7">
    <location>
        <begin position="188"/>
        <end position="217"/>
    </location>
</feature>
<dbReference type="GO" id="GO:0046983">
    <property type="term" value="F:protein dimerization activity"/>
    <property type="evidence" value="ECO:0007669"/>
    <property type="project" value="InterPro"/>
</dbReference>
<reference evidence="9" key="1">
    <citation type="submission" date="2023-07" db="EMBL/GenBank/DDBJ databases">
        <title>draft genome sequence of fig (Ficus carica).</title>
        <authorList>
            <person name="Takahashi T."/>
            <person name="Nishimura K."/>
        </authorList>
    </citation>
    <scope>NUCLEOTIDE SEQUENCE</scope>
</reference>
<keyword evidence="5" id="KW-0539">Nucleus</keyword>
<dbReference type="InterPro" id="IPR050142">
    <property type="entry name" value="MADS-box/MEF2_TF"/>
</dbReference>
<dbReference type="CDD" id="cd00265">
    <property type="entry name" value="MADS_MEF2_like"/>
    <property type="match status" value="1"/>
</dbReference>
<dbReference type="InterPro" id="IPR033896">
    <property type="entry name" value="MEF2-like_N"/>
</dbReference>
<dbReference type="GO" id="GO:0000977">
    <property type="term" value="F:RNA polymerase II transcription regulatory region sequence-specific DNA binding"/>
    <property type="evidence" value="ECO:0007669"/>
    <property type="project" value="InterPro"/>
</dbReference>
<gene>
    <name evidence="9" type="ORF">TIFTF001_024494</name>
</gene>
<evidence type="ECO:0000256" key="3">
    <source>
        <dbReference type="ARBA" id="ARBA00023125"/>
    </source>
</evidence>
<dbReference type="GO" id="GO:0045944">
    <property type="term" value="P:positive regulation of transcription by RNA polymerase II"/>
    <property type="evidence" value="ECO:0007669"/>
    <property type="project" value="InterPro"/>
</dbReference>
<feature type="coiled-coil region" evidence="6">
    <location>
        <begin position="132"/>
        <end position="171"/>
    </location>
</feature>
<feature type="region of interest" description="Disordered" evidence="7">
    <location>
        <begin position="188"/>
        <end position="245"/>
    </location>
</feature>
<evidence type="ECO:0000259" key="8">
    <source>
        <dbReference type="PROSITE" id="PS50066"/>
    </source>
</evidence>
<sequence>MGRGKIVIKKIENLSSRQVTFCKRRNGLFKKAQELSVLCDAHVGVIIFSSTGRLYEFSNTRYNNKGSESSVPEASEDLEETDTDTEKSDQPEQDANEVMEETEMLSYATINCPSLSRRMMGKELDGLSFKDLQQLEDNLAEGILSIKSKKEQRAMAENDILCKELNEMRQNYLTPMLTSSPLDWRSSSLKSAKSADQVSKPDQPNQHFADTSLQLRLSSDHVRKRKAPKIVSSTSPESASQVASE</sequence>
<evidence type="ECO:0000256" key="5">
    <source>
        <dbReference type="ARBA" id="ARBA00023242"/>
    </source>
</evidence>
<organism evidence="9 10">
    <name type="scientific">Ficus carica</name>
    <name type="common">Common fig</name>
    <dbReference type="NCBI Taxonomy" id="3494"/>
    <lineage>
        <taxon>Eukaryota</taxon>
        <taxon>Viridiplantae</taxon>
        <taxon>Streptophyta</taxon>
        <taxon>Embryophyta</taxon>
        <taxon>Tracheophyta</taxon>
        <taxon>Spermatophyta</taxon>
        <taxon>Magnoliopsida</taxon>
        <taxon>eudicotyledons</taxon>
        <taxon>Gunneridae</taxon>
        <taxon>Pentapetalae</taxon>
        <taxon>rosids</taxon>
        <taxon>fabids</taxon>
        <taxon>Rosales</taxon>
        <taxon>Moraceae</taxon>
        <taxon>Ficeae</taxon>
        <taxon>Ficus</taxon>
    </lineage>
</organism>
<evidence type="ECO:0000256" key="7">
    <source>
        <dbReference type="SAM" id="MobiDB-lite"/>
    </source>
</evidence>
<dbReference type="SMART" id="SM00432">
    <property type="entry name" value="MADS"/>
    <property type="match status" value="1"/>
</dbReference>
<dbReference type="PANTHER" id="PTHR48019">
    <property type="entry name" value="SERUM RESPONSE FACTOR HOMOLOG"/>
    <property type="match status" value="1"/>
</dbReference>